<organism evidence="1 2">
    <name type="scientific">Candidatus Opimibacter skivensis</name>
    <dbReference type="NCBI Taxonomy" id="2982028"/>
    <lineage>
        <taxon>Bacteria</taxon>
        <taxon>Pseudomonadati</taxon>
        <taxon>Bacteroidota</taxon>
        <taxon>Saprospiria</taxon>
        <taxon>Saprospirales</taxon>
        <taxon>Saprospiraceae</taxon>
        <taxon>Candidatus Opimibacter</taxon>
    </lineage>
</organism>
<name>A0A9D7SXU6_9BACT</name>
<protein>
    <submittedName>
        <fullName evidence="1">Uncharacterized protein</fullName>
    </submittedName>
</protein>
<comment type="caution">
    <text evidence="1">The sequence shown here is derived from an EMBL/GenBank/DDBJ whole genome shotgun (WGS) entry which is preliminary data.</text>
</comment>
<gene>
    <name evidence="1" type="ORF">IPP15_22530</name>
</gene>
<evidence type="ECO:0000313" key="2">
    <source>
        <dbReference type="Proteomes" id="UP000808337"/>
    </source>
</evidence>
<accession>A0A9D7SXU6</accession>
<dbReference type="Proteomes" id="UP000808337">
    <property type="component" value="Unassembled WGS sequence"/>
</dbReference>
<proteinExistence type="predicted"/>
<evidence type="ECO:0000313" key="1">
    <source>
        <dbReference type="EMBL" id="MBK9985097.1"/>
    </source>
</evidence>
<sequence>MASQASVAVATAKTGVAGQSIVAARPGLQKRVLYYPEHLSSAEALDELPHASVAVHVLVTLYDPAHSPDVVTSAEVSVNELPQASVAVATAKTGAAGQSIVDGDGNAAITGAVISCTLMVCEALDELPQSSVAVQVLVTLYDPAQAPVVVTSEEVSVKSLPQASVAVATAKTGELVQSMVVVAGSA</sequence>
<dbReference type="EMBL" id="JADKGY010000033">
    <property type="protein sequence ID" value="MBK9985097.1"/>
    <property type="molecule type" value="Genomic_DNA"/>
</dbReference>
<reference evidence="1 2" key="1">
    <citation type="submission" date="2020-10" db="EMBL/GenBank/DDBJ databases">
        <title>Connecting structure to function with the recovery of over 1000 high-quality activated sludge metagenome-assembled genomes encoding full-length rRNA genes using long-read sequencing.</title>
        <authorList>
            <person name="Singleton C.M."/>
            <person name="Petriglieri F."/>
            <person name="Kristensen J.M."/>
            <person name="Kirkegaard R.H."/>
            <person name="Michaelsen T.Y."/>
            <person name="Andersen M.H."/>
            <person name="Karst S.M."/>
            <person name="Dueholm M.S."/>
            <person name="Nielsen P.H."/>
            <person name="Albertsen M."/>
        </authorList>
    </citation>
    <scope>NUCLEOTIDE SEQUENCE [LARGE SCALE GENOMIC DNA]</scope>
    <source>
        <strain evidence="1">Ribe_18-Q3-R11-54_MAXAC.273</strain>
    </source>
</reference>
<dbReference type="AlphaFoldDB" id="A0A9D7SXU6"/>